<keyword evidence="1" id="KW-0812">Transmembrane</keyword>
<feature type="transmembrane region" description="Helical" evidence="1">
    <location>
        <begin position="29"/>
        <end position="48"/>
    </location>
</feature>
<evidence type="ECO:0000313" key="3">
    <source>
        <dbReference type="EMBL" id="MCH6469889.1"/>
    </source>
</evidence>
<name>A0ABS9TZM7_9MICC</name>
<dbReference type="RefSeq" id="WP_241056356.1">
    <property type="nucleotide sequence ID" value="NZ_JAKZBV010000001.1"/>
</dbReference>
<protein>
    <submittedName>
        <fullName evidence="3">SPW repeat protein</fullName>
    </submittedName>
</protein>
<sequence>MTRWQDWVAVAAGLYAAWSPIWTPQIGRSMPVLMVLGVVLLSVGLMNLAAPGTAAMEWIEAIIGALLFISPWVLGFTPNLAVSWTAWICGGIGIIVGLWAVQPAMRLHHRGHAQPSH</sequence>
<proteinExistence type="predicted"/>
<feature type="transmembrane region" description="Helical" evidence="1">
    <location>
        <begin position="55"/>
        <end position="74"/>
    </location>
</feature>
<evidence type="ECO:0000256" key="1">
    <source>
        <dbReference type="SAM" id="Phobius"/>
    </source>
</evidence>
<keyword evidence="1" id="KW-1133">Transmembrane helix</keyword>
<dbReference type="InterPro" id="IPR005530">
    <property type="entry name" value="SPW"/>
</dbReference>
<dbReference type="Pfam" id="PF03779">
    <property type="entry name" value="SPW"/>
    <property type="match status" value="1"/>
</dbReference>
<dbReference type="EMBL" id="JAKZBV010000001">
    <property type="protein sequence ID" value="MCH6469889.1"/>
    <property type="molecule type" value="Genomic_DNA"/>
</dbReference>
<feature type="transmembrane region" description="Helical" evidence="1">
    <location>
        <begin position="7"/>
        <end position="23"/>
    </location>
</feature>
<gene>
    <name evidence="3" type="ORF">L0M17_07810</name>
</gene>
<keyword evidence="1" id="KW-0472">Membrane</keyword>
<evidence type="ECO:0000259" key="2">
    <source>
        <dbReference type="Pfam" id="PF03779"/>
    </source>
</evidence>
<reference evidence="3 4" key="1">
    <citation type="submission" date="2022-03" db="EMBL/GenBank/DDBJ databases">
        <title>Sinomonas sp. isolated from a soil.</title>
        <authorList>
            <person name="Han J."/>
            <person name="Kim D.-U."/>
        </authorList>
    </citation>
    <scope>NUCLEOTIDE SEQUENCE [LARGE SCALE GENOMIC DNA]</scope>
    <source>
        <strain evidence="3 4">5-5</strain>
    </source>
</reference>
<feature type="domain" description="SPW repeat-containing integral membrane" evidence="2">
    <location>
        <begin position="4"/>
        <end position="98"/>
    </location>
</feature>
<evidence type="ECO:0000313" key="4">
    <source>
        <dbReference type="Proteomes" id="UP001202922"/>
    </source>
</evidence>
<keyword evidence="4" id="KW-1185">Reference proteome</keyword>
<comment type="caution">
    <text evidence="3">The sequence shown here is derived from an EMBL/GenBank/DDBJ whole genome shotgun (WGS) entry which is preliminary data.</text>
</comment>
<feature type="transmembrane region" description="Helical" evidence="1">
    <location>
        <begin position="80"/>
        <end position="101"/>
    </location>
</feature>
<dbReference type="Proteomes" id="UP001202922">
    <property type="component" value="Unassembled WGS sequence"/>
</dbReference>
<organism evidence="3 4">
    <name type="scientific">Sinomonas terrae</name>
    <dbReference type="NCBI Taxonomy" id="2908838"/>
    <lineage>
        <taxon>Bacteria</taxon>
        <taxon>Bacillati</taxon>
        <taxon>Actinomycetota</taxon>
        <taxon>Actinomycetes</taxon>
        <taxon>Micrococcales</taxon>
        <taxon>Micrococcaceae</taxon>
        <taxon>Sinomonas</taxon>
    </lineage>
</organism>
<accession>A0ABS9TZM7</accession>